<feature type="transmembrane region" description="Helical" evidence="1">
    <location>
        <begin position="50"/>
        <end position="71"/>
    </location>
</feature>
<feature type="non-terminal residue" evidence="2">
    <location>
        <position position="1"/>
    </location>
</feature>
<feature type="transmembrane region" description="Helical" evidence="1">
    <location>
        <begin position="26"/>
        <end position="44"/>
    </location>
</feature>
<dbReference type="AlphaFoldDB" id="X1EV52"/>
<proteinExistence type="predicted"/>
<keyword evidence="1" id="KW-0812">Transmembrane</keyword>
<accession>X1EV52</accession>
<name>X1EV52_9ZZZZ</name>
<sequence>IILIAFLYLEPIISEKINLLSLSMKLILAIVVSVLLAVIGTLLFPEFAGYGVNIYAVSGGSLLGLSVGYFLEGEYVKYEPSELNSKQKVINLTVGIVLLLIFLVFIYGLITGSDILLFIQNVILSLIITLLIPFIFSKINRS</sequence>
<evidence type="ECO:0008006" key="3">
    <source>
        <dbReference type="Google" id="ProtNLM"/>
    </source>
</evidence>
<evidence type="ECO:0000313" key="2">
    <source>
        <dbReference type="EMBL" id="GAH37276.1"/>
    </source>
</evidence>
<reference evidence="2" key="1">
    <citation type="journal article" date="2014" name="Front. Microbiol.">
        <title>High frequency of phylogenetically diverse reductive dehalogenase-homologous genes in deep subseafloor sedimentary metagenomes.</title>
        <authorList>
            <person name="Kawai M."/>
            <person name="Futagami T."/>
            <person name="Toyoda A."/>
            <person name="Takaki Y."/>
            <person name="Nishi S."/>
            <person name="Hori S."/>
            <person name="Arai W."/>
            <person name="Tsubouchi T."/>
            <person name="Morono Y."/>
            <person name="Uchiyama I."/>
            <person name="Ito T."/>
            <person name="Fujiyama A."/>
            <person name="Inagaki F."/>
            <person name="Takami H."/>
        </authorList>
    </citation>
    <scope>NUCLEOTIDE SEQUENCE</scope>
    <source>
        <strain evidence="2">Expedition CK06-06</strain>
    </source>
</reference>
<feature type="transmembrane region" description="Helical" evidence="1">
    <location>
        <begin position="92"/>
        <end position="110"/>
    </location>
</feature>
<dbReference type="EMBL" id="BARU01006816">
    <property type="protein sequence ID" value="GAH37276.1"/>
    <property type="molecule type" value="Genomic_DNA"/>
</dbReference>
<comment type="caution">
    <text evidence="2">The sequence shown here is derived from an EMBL/GenBank/DDBJ whole genome shotgun (WGS) entry which is preliminary data.</text>
</comment>
<feature type="transmembrane region" description="Helical" evidence="1">
    <location>
        <begin position="116"/>
        <end position="136"/>
    </location>
</feature>
<keyword evidence="1" id="KW-1133">Transmembrane helix</keyword>
<protein>
    <recommendedName>
        <fullName evidence="3">Polysaccharide biosynthesis protein C-terminal domain-containing protein</fullName>
    </recommendedName>
</protein>
<keyword evidence="1" id="KW-0472">Membrane</keyword>
<gene>
    <name evidence="2" type="ORF">S03H2_13422</name>
</gene>
<organism evidence="2">
    <name type="scientific">marine sediment metagenome</name>
    <dbReference type="NCBI Taxonomy" id="412755"/>
    <lineage>
        <taxon>unclassified sequences</taxon>
        <taxon>metagenomes</taxon>
        <taxon>ecological metagenomes</taxon>
    </lineage>
</organism>
<evidence type="ECO:0000256" key="1">
    <source>
        <dbReference type="SAM" id="Phobius"/>
    </source>
</evidence>